<dbReference type="SUPFAM" id="SSF103473">
    <property type="entry name" value="MFS general substrate transporter"/>
    <property type="match status" value="1"/>
</dbReference>
<evidence type="ECO:0000256" key="2">
    <source>
        <dbReference type="ARBA" id="ARBA00022448"/>
    </source>
</evidence>
<dbReference type="RefSeq" id="WP_271314036.1">
    <property type="nucleotide sequence ID" value="NZ_JABXJJ020000001.1"/>
</dbReference>
<evidence type="ECO:0000256" key="7">
    <source>
        <dbReference type="SAM" id="MobiDB-lite"/>
    </source>
</evidence>
<feature type="transmembrane region" description="Helical" evidence="8">
    <location>
        <begin position="297"/>
        <end position="317"/>
    </location>
</feature>
<feature type="compositionally biased region" description="Basic residues" evidence="7">
    <location>
        <begin position="1"/>
        <end position="12"/>
    </location>
</feature>
<dbReference type="AlphaFoldDB" id="A0AA90GTK8"/>
<feature type="transmembrane region" description="Helical" evidence="8">
    <location>
        <begin position="338"/>
        <end position="359"/>
    </location>
</feature>
<dbReference type="Pfam" id="PF07690">
    <property type="entry name" value="MFS_1"/>
    <property type="match status" value="1"/>
</dbReference>
<evidence type="ECO:0000256" key="1">
    <source>
        <dbReference type="ARBA" id="ARBA00004651"/>
    </source>
</evidence>
<evidence type="ECO:0000256" key="8">
    <source>
        <dbReference type="SAM" id="Phobius"/>
    </source>
</evidence>
<evidence type="ECO:0000256" key="6">
    <source>
        <dbReference type="ARBA" id="ARBA00023251"/>
    </source>
</evidence>
<accession>A0AA90GTK8</accession>
<dbReference type="InterPro" id="IPR011701">
    <property type="entry name" value="MFS"/>
</dbReference>
<feature type="compositionally biased region" description="Polar residues" evidence="7">
    <location>
        <begin position="52"/>
        <end position="66"/>
    </location>
</feature>
<feature type="transmembrane region" description="Helical" evidence="8">
    <location>
        <begin position="493"/>
        <end position="518"/>
    </location>
</feature>
<gene>
    <name evidence="10" type="ORF">POF50_000360</name>
</gene>
<feature type="transmembrane region" description="Helical" evidence="8">
    <location>
        <begin position="207"/>
        <end position="226"/>
    </location>
</feature>
<feature type="compositionally biased region" description="Gly residues" evidence="7">
    <location>
        <begin position="15"/>
        <end position="28"/>
    </location>
</feature>
<dbReference type="PANTHER" id="PTHR42718:SF9">
    <property type="entry name" value="MAJOR FACILITATOR SUPERFAMILY MULTIDRUG TRANSPORTER MFSC"/>
    <property type="match status" value="1"/>
</dbReference>
<keyword evidence="5 8" id="KW-0472">Membrane</keyword>
<proteinExistence type="predicted"/>
<dbReference type="GO" id="GO:0022857">
    <property type="term" value="F:transmembrane transporter activity"/>
    <property type="evidence" value="ECO:0007669"/>
    <property type="project" value="InterPro"/>
</dbReference>
<feature type="transmembrane region" description="Helical" evidence="8">
    <location>
        <begin position="400"/>
        <end position="420"/>
    </location>
</feature>
<reference evidence="10" key="1">
    <citation type="submission" date="2023-05" db="EMBL/GenBank/DDBJ databases">
        <title>Streptantibioticus silvisoli sp. nov., acidotolerant actinomycetes 1 from pine litter.</title>
        <authorList>
            <person name="Swiecimska M."/>
            <person name="Golinska P."/>
            <person name="Sangal V."/>
            <person name="Wachnowicz B."/>
            <person name="Goodfellow M."/>
        </authorList>
    </citation>
    <scope>NUCLEOTIDE SEQUENCE</scope>
    <source>
        <strain evidence="10">SL13</strain>
    </source>
</reference>
<dbReference type="EMBL" id="JABXJJ020000001">
    <property type="protein sequence ID" value="MDI5967818.1"/>
    <property type="molecule type" value="Genomic_DNA"/>
</dbReference>
<protein>
    <submittedName>
        <fullName evidence="10">MFS transporter</fullName>
    </submittedName>
</protein>
<comment type="caution">
    <text evidence="10">The sequence shown here is derived from an EMBL/GenBank/DDBJ whole genome shotgun (WGS) entry which is preliminary data.</text>
</comment>
<name>A0AA90GTK8_9ACTN</name>
<comment type="subcellular location">
    <subcellularLocation>
        <location evidence="1">Cell membrane</location>
        <topology evidence="1">Multi-pass membrane protein</topology>
    </subcellularLocation>
</comment>
<dbReference type="GO" id="GO:0005886">
    <property type="term" value="C:plasma membrane"/>
    <property type="evidence" value="ECO:0007669"/>
    <property type="project" value="UniProtKB-SubCell"/>
</dbReference>
<evidence type="ECO:0000256" key="5">
    <source>
        <dbReference type="ARBA" id="ARBA00023136"/>
    </source>
</evidence>
<feature type="transmembrane region" description="Helical" evidence="8">
    <location>
        <begin position="80"/>
        <end position="101"/>
    </location>
</feature>
<organism evidence="10">
    <name type="scientific">Streptantibioticus silvisoli</name>
    <dbReference type="NCBI Taxonomy" id="2705255"/>
    <lineage>
        <taxon>Bacteria</taxon>
        <taxon>Bacillati</taxon>
        <taxon>Actinomycetota</taxon>
        <taxon>Actinomycetes</taxon>
        <taxon>Kitasatosporales</taxon>
        <taxon>Streptomycetaceae</taxon>
        <taxon>Streptantibioticus</taxon>
    </lineage>
</organism>
<sequence>MACQTRRARSRIVRWGGGPGHLVGGAGGSRRRPDATSTGAERAPDPAPSPVTTPEATIQLSSPTTPGSGKLPLAGSYPAAVALALLALSPFLVLTTAVSLFQPLLMRELDATRFELQLTSGLSNAGYAFGAVVAADLTLRLARRHVYLVCEAGFVVSSVLALSAQGIAQFMAGVVLQGLFTGMLLVVALPPLILAHGIDRLPTTASVISLGLFGMVTAGPVVGGLVGSMGGWRLLFTSVAVLAATGLTVGAMTFEKNAPPNRRAGFDWLAIPLALGATVLPFFGVSWLSRGSFEHPAFLAPVVVGLLIGVFLVVGQYHKANPLMPVRPISNTLPVTGTVNAMVVGASFTTLLELVEIYLLQVSHCSPVRTGLLVAPQILGVVIAAALFRRTVSTRFTPYLALSGLVSVSVGAAVLLSVTASNATTVVPVAALFLGYGAGAGVAPGLFLAGFSVSAVQIGPTFALVELLRSEAAFLLGPILLHLTMTRDTIDHGFHLSVLITLVATVAVGIALVVLFVLGGARPVAPDLEAWMSGTSTGYHSPALAARLRKRH</sequence>
<keyword evidence="2" id="KW-0813">Transport</keyword>
<dbReference type="GO" id="GO:0046677">
    <property type="term" value="P:response to antibiotic"/>
    <property type="evidence" value="ECO:0007669"/>
    <property type="project" value="UniProtKB-KW"/>
</dbReference>
<feature type="transmembrane region" description="Helical" evidence="8">
    <location>
        <begin position="426"/>
        <end position="449"/>
    </location>
</feature>
<feature type="transmembrane region" description="Helical" evidence="8">
    <location>
        <begin position="371"/>
        <end position="388"/>
    </location>
</feature>
<dbReference type="InterPro" id="IPR020846">
    <property type="entry name" value="MFS_dom"/>
</dbReference>
<dbReference type="PROSITE" id="PS50850">
    <property type="entry name" value="MFS"/>
    <property type="match status" value="1"/>
</dbReference>
<keyword evidence="4 8" id="KW-1133">Transmembrane helix</keyword>
<evidence type="ECO:0000256" key="4">
    <source>
        <dbReference type="ARBA" id="ARBA00022989"/>
    </source>
</evidence>
<keyword evidence="6" id="KW-0046">Antibiotic resistance</keyword>
<dbReference type="Gene3D" id="1.20.1720.10">
    <property type="entry name" value="Multidrug resistance protein D"/>
    <property type="match status" value="1"/>
</dbReference>
<feature type="transmembrane region" description="Helical" evidence="8">
    <location>
        <begin position="146"/>
        <end position="168"/>
    </location>
</feature>
<dbReference type="PANTHER" id="PTHR42718">
    <property type="entry name" value="MAJOR FACILITATOR SUPERFAMILY MULTIDRUG TRANSPORTER MFSC"/>
    <property type="match status" value="1"/>
</dbReference>
<evidence type="ECO:0000259" key="9">
    <source>
        <dbReference type="PROSITE" id="PS50850"/>
    </source>
</evidence>
<feature type="transmembrane region" description="Helical" evidence="8">
    <location>
        <begin position="121"/>
        <end position="139"/>
    </location>
</feature>
<keyword evidence="3 8" id="KW-0812">Transmembrane</keyword>
<feature type="transmembrane region" description="Helical" evidence="8">
    <location>
        <begin position="174"/>
        <end position="195"/>
    </location>
</feature>
<feature type="domain" description="Major facilitator superfamily (MFS) profile" evidence="9">
    <location>
        <begin position="75"/>
        <end position="522"/>
    </location>
</feature>
<dbReference type="InterPro" id="IPR036259">
    <property type="entry name" value="MFS_trans_sf"/>
</dbReference>
<feature type="transmembrane region" description="Helical" evidence="8">
    <location>
        <begin position="266"/>
        <end position="285"/>
    </location>
</feature>
<evidence type="ECO:0000256" key="3">
    <source>
        <dbReference type="ARBA" id="ARBA00022692"/>
    </source>
</evidence>
<feature type="transmembrane region" description="Helical" evidence="8">
    <location>
        <begin position="461"/>
        <end position="481"/>
    </location>
</feature>
<feature type="transmembrane region" description="Helical" evidence="8">
    <location>
        <begin position="232"/>
        <end position="254"/>
    </location>
</feature>
<feature type="region of interest" description="Disordered" evidence="7">
    <location>
        <begin position="1"/>
        <end position="66"/>
    </location>
</feature>
<evidence type="ECO:0000313" key="10">
    <source>
        <dbReference type="EMBL" id="MDI5967818.1"/>
    </source>
</evidence>